<dbReference type="CDD" id="cd05123">
    <property type="entry name" value="STKc_AGC"/>
    <property type="match status" value="1"/>
</dbReference>
<keyword evidence="4 7" id="KW-0547">Nucleotide-binding</keyword>
<evidence type="ECO:0000256" key="1">
    <source>
        <dbReference type="ARBA" id="ARBA00022527"/>
    </source>
</evidence>
<evidence type="ECO:0000259" key="9">
    <source>
        <dbReference type="PROSITE" id="PS50011"/>
    </source>
</evidence>
<evidence type="ECO:0000256" key="4">
    <source>
        <dbReference type="ARBA" id="ARBA00022741"/>
    </source>
</evidence>
<name>A0A8S1SE42_PAROT</name>
<dbReference type="AlphaFoldDB" id="A0A8S1SE42"/>
<dbReference type="EMBL" id="CAJJDP010000008">
    <property type="protein sequence ID" value="CAD8138383.1"/>
    <property type="molecule type" value="Genomic_DNA"/>
</dbReference>
<dbReference type="Pfam" id="PF00069">
    <property type="entry name" value="Pkinase"/>
    <property type="match status" value="1"/>
</dbReference>
<evidence type="ECO:0000256" key="8">
    <source>
        <dbReference type="RuleBase" id="RU000304"/>
    </source>
</evidence>
<evidence type="ECO:0000256" key="6">
    <source>
        <dbReference type="ARBA" id="ARBA00022840"/>
    </source>
</evidence>
<keyword evidence="11" id="KW-1185">Reference proteome</keyword>
<dbReference type="PANTHER" id="PTHR24351">
    <property type="entry name" value="RIBOSOMAL PROTEIN S6 KINASE"/>
    <property type="match status" value="1"/>
</dbReference>
<accession>A0A8S1SE42</accession>
<keyword evidence="6 7" id="KW-0067">ATP-binding</keyword>
<comment type="similarity">
    <text evidence="8">Belongs to the protein kinase superfamily.</text>
</comment>
<dbReference type="FunFam" id="3.30.200.20:FF:000537">
    <property type="entry name" value="Non-specific serine/threonine protein kinase"/>
    <property type="match status" value="1"/>
</dbReference>
<keyword evidence="3" id="KW-0808">Transferase</keyword>
<protein>
    <recommendedName>
        <fullName evidence="9">Protein kinase domain-containing protein</fullName>
    </recommendedName>
</protein>
<evidence type="ECO:0000256" key="7">
    <source>
        <dbReference type="PROSITE-ProRule" id="PRU10141"/>
    </source>
</evidence>
<sequence>MGNVCFREELVQNDIVKLKFDEDDLHATAISIQGRETKQLAQLSDFKKIKLLGKGAYGRVMLVEYDKKGKLKLYAMKILEKKNIRKESQIRHVLDERKILEKCNSHFVVKLRYAFQNHARLYFIVDYMEGGDLYYHIKQQPIFPDKFIRFYAAEILFGLQHLHSLNVIYRDLKPENILLNQSGHIKLSDFGLSKILDDFNDKADTCCGTIDYLAPEVLGGEGYSFTCDFYSLGCLIYEMYFGMPPFYSKNKRLMIQNRSIRLVPFLEQCPQDAKDLLTKLLEVDPKKRLGRKGAEQILNHAYFLELDLQKMKELQIQAPITIVNSDYIDLKMFKEKVPLTPQNKGTLKIFEGFTYLQKESQDY</sequence>
<feature type="binding site" evidence="7">
    <location>
        <position position="77"/>
    </location>
    <ligand>
        <name>ATP</name>
        <dbReference type="ChEBI" id="CHEBI:30616"/>
    </ligand>
</feature>
<evidence type="ECO:0000313" key="10">
    <source>
        <dbReference type="EMBL" id="CAD8138383.1"/>
    </source>
</evidence>
<dbReference type="InterPro" id="IPR017441">
    <property type="entry name" value="Protein_kinase_ATP_BS"/>
</dbReference>
<dbReference type="InterPro" id="IPR045270">
    <property type="entry name" value="STKc_AGC"/>
</dbReference>
<dbReference type="Proteomes" id="UP000683925">
    <property type="component" value="Unassembled WGS sequence"/>
</dbReference>
<keyword evidence="1 8" id="KW-0723">Serine/threonine-protein kinase</keyword>
<dbReference type="InterPro" id="IPR000719">
    <property type="entry name" value="Prot_kinase_dom"/>
</dbReference>
<dbReference type="GO" id="GO:0004674">
    <property type="term" value="F:protein serine/threonine kinase activity"/>
    <property type="evidence" value="ECO:0007669"/>
    <property type="project" value="UniProtKB-KW"/>
</dbReference>
<dbReference type="OrthoDB" id="354826at2759"/>
<feature type="domain" description="Protein kinase" evidence="9">
    <location>
        <begin position="46"/>
        <end position="303"/>
    </location>
</feature>
<keyword evidence="5" id="KW-0418">Kinase</keyword>
<dbReference type="FunFam" id="1.10.510.10:FF:000465">
    <property type="entry name" value="Non-specific serine/threonine protein kinase"/>
    <property type="match status" value="1"/>
</dbReference>
<proteinExistence type="inferred from homology"/>
<dbReference type="PROSITE" id="PS00107">
    <property type="entry name" value="PROTEIN_KINASE_ATP"/>
    <property type="match status" value="1"/>
</dbReference>
<dbReference type="PROSITE" id="PS00108">
    <property type="entry name" value="PROTEIN_KINASE_ST"/>
    <property type="match status" value="1"/>
</dbReference>
<evidence type="ECO:0000256" key="5">
    <source>
        <dbReference type="ARBA" id="ARBA00022777"/>
    </source>
</evidence>
<evidence type="ECO:0000256" key="2">
    <source>
        <dbReference type="ARBA" id="ARBA00022553"/>
    </source>
</evidence>
<dbReference type="InterPro" id="IPR008271">
    <property type="entry name" value="Ser/Thr_kinase_AS"/>
</dbReference>
<evidence type="ECO:0000256" key="3">
    <source>
        <dbReference type="ARBA" id="ARBA00022679"/>
    </source>
</evidence>
<keyword evidence="2" id="KW-0597">Phosphoprotein</keyword>
<dbReference type="PROSITE" id="PS50011">
    <property type="entry name" value="PROTEIN_KINASE_DOM"/>
    <property type="match status" value="1"/>
</dbReference>
<organism evidence="10 11">
    <name type="scientific">Paramecium octaurelia</name>
    <dbReference type="NCBI Taxonomy" id="43137"/>
    <lineage>
        <taxon>Eukaryota</taxon>
        <taxon>Sar</taxon>
        <taxon>Alveolata</taxon>
        <taxon>Ciliophora</taxon>
        <taxon>Intramacronucleata</taxon>
        <taxon>Oligohymenophorea</taxon>
        <taxon>Peniculida</taxon>
        <taxon>Parameciidae</taxon>
        <taxon>Paramecium</taxon>
    </lineage>
</organism>
<dbReference type="OMA" id="LMIQNRS"/>
<comment type="caution">
    <text evidence="10">The sequence shown here is derived from an EMBL/GenBank/DDBJ whole genome shotgun (WGS) entry which is preliminary data.</text>
</comment>
<dbReference type="GO" id="GO:0005524">
    <property type="term" value="F:ATP binding"/>
    <property type="evidence" value="ECO:0007669"/>
    <property type="project" value="UniProtKB-UniRule"/>
</dbReference>
<gene>
    <name evidence="10" type="ORF">POCTA_138.1.T0090352</name>
</gene>
<reference evidence="10" key="1">
    <citation type="submission" date="2021-01" db="EMBL/GenBank/DDBJ databases">
        <authorList>
            <consortium name="Genoscope - CEA"/>
            <person name="William W."/>
        </authorList>
    </citation>
    <scope>NUCLEOTIDE SEQUENCE</scope>
</reference>
<evidence type="ECO:0000313" key="11">
    <source>
        <dbReference type="Proteomes" id="UP000683925"/>
    </source>
</evidence>
<dbReference type="SMART" id="SM00220">
    <property type="entry name" value="S_TKc"/>
    <property type="match status" value="1"/>
</dbReference>